<organism evidence="1 2">
    <name type="scientific">Lactobacillus xylocopicola</name>
    <dbReference type="NCBI Taxonomy" id="2976676"/>
    <lineage>
        <taxon>Bacteria</taxon>
        <taxon>Bacillati</taxon>
        <taxon>Bacillota</taxon>
        <taxon>Bacilli</taxon>
        <taxon>Lactobacillales</taxon>
        <taxon>Lactobacillaceae</taxon>
        <taxon>Lactobacillus</taxon>
    </lineage>
</organism>
<protein>
    <submittedName>
        <fullName evidence="1">DsbA family protein</fullName>
    </submittedName>
</protein>
<dbReference type="Pfam" id="PF13743">
    <property type="entry name" value="Thioredoxin_5"/>
    <property type="match status" value="1"/>
</dbReference>
<evidence type="ECO:0000313" key="2">
    <source>
        <dbReference type="Proteomes" id="UP001321741"/>
    </source>
</evidence>
<accession>A0ABN6SIS1</accession>
<dbReference type="SUPFAM" id="SSF52833">
    <property type="entry name" value="Thioredoxin-like"/>
    <property type="match status" value="1"/>
</dbReference>
<dbReference type="RefSeq" id="WP_317637929.1">
    <property type="nucleotide sequence ID" value="NZ_AP026803.1"/>
</dbReference>
<gene>
    <name evidence="1" type="ORF">KIM322_04780</name>
</gene>
<dbReference type="Proteomes" id="UP001321741">
    <property type="component" value="Chromosome"/>
</dbReference>
<keyword evidence="2" id="KW-1185">Reference proteome</keyword>
<reference evidence="1 2" key="1">
    <citation type="journal article" date="2023" name="Microbiol. Spectr.">
        <title>Symbiosis of Carpenter Bees with Uncharacterized Lactic Acid Bacteria Showing NAD Auxotrophy.</title>
        <authorList>
            <person name="Kawasaki S."/>
            <person name="Ozawa K."/>
            <person name="Mori T."/>
            <person name="Yamamoto A."/>
            <person name="Ito M."/>
            <person name="Ohkuma M."/>
            <person name="Sakamoto M."/>
            <person name="Matsutani M."/>
        </authorList>
    </citation>
    <scope>NUCLEOTIDE SEQUENCE [LARGE SCALE GENOMIC DNA]</scope>
    <source>
        <strain evidence="1 2">Kim32-2</strain>
    </source>
</reference>
<sequence>MFEIFIFVNPIGIYCYDTEVSIKTAIDDLDINSTLHFVPITNVSVIKEDIIRRKKERQRMKDLSQYTMASFQALRDYHAIKFIYGNKKARSYLLSFQQAVSRDFNHYTRNLARQVALNLDLDYDKIIDSKIKGYVDDSIQQDKNLARKFNVRNIPTTIIFNESGNYNGILLEGAVAHDKLITLLKNTGCIEPTAEDQEDSYSTISHLRLI</sequence>
<dbReference type="InterPro" id="IPR036249">
    <property type="entry name" value="Thioredoxin-like_sf"/>
</dbReference>
<evidence type="ECO:0000313" key="1">
    <source>
        <dbReference type="EMBL" id="BDR60217.1"/>
    </source>
</evidence>
<dbReference type="Gene3D" id="3.40.30.10">
    <property type="entry name" value="Glutaredoxin"/>
    <property type="match status" value="1"/>
</dbReference>
<proteinExistence type="predicted"/>
<name>A0ABN6SIS1_9LACO</name>
<dbReference type="EMBL" id="AP026803">
    <property type="protein sequence ID" value="BDR60217.1"/>
    <property type="molecule type" value="Genomic_DNA"/>
</dbReference>